<keyword evidence="5 7" id="KW-1133">Transmembrane helix</keyword>
<accession>A0A2U1JVB3</accession>
<keyword evidence="3" id="KW-0997">Cell inner membrane</keyword>
<dbReference type="PANTHER" id="PTHR33362:SF5">
    <property type="entry name" value="C4-DICARBOXYLATE TRAP TRANSPORTER LARGE PERMEASE PROTEIN DCTM"/>
    <property type="match status" value="1"/>
</dbReference>
<dbReference type="InterPro" id="IPR004681">
    <property type="entry name" value="TRAP_DctM"/>
</dbReference>
<feature type="domain" description="TRAP C4-dicarboxylate transport system permease DctM subunit" evidence="8">
    <location>
        <begin position="11"/>
        <end position="426"/>
    </location>
</feature>
<keyword evidence="10" id="KW-1185">Reference proteome</keyword>
<evidence type="ECO:0000256" key="7">
    <source>
        <dbReference type="SAM" id="Phobius"/>
    </source>
</evidence>
<dbReference type="GO" id="GO:0022857">
    <property type="term" value="F:transmembrane transporter activity"/>
    <property type="evidence" value="ECO:0007669"/>
    <property type="project" value="TreeGrafter"/>
</dbReference>
<gene>
    <name evidence="9" type="ORF">DCC39_14265</name>
</gene>
<feature type="transmembrane region" description="Helical" evidence="7">
    <location>
        <begin position="176"/>
        <end position="197"/>
    </location>
</feature>
<proteinExistence type="predicted"/>
<reference evidence="9 10" key="1">
    <citation type="submission" date="2018-04" db="EMBL/GenBank/DDBJ databases">
        <title>Camelliibacillus theae gen. nov., sp. nov., isolated from Pu'er tea.</title>
        <authorList>
            <person name="Niu L."/>
        </authorList>
    </citation>
    <scope>NUCLEOTIDE SEQUENCE [LARGE SCALE GENOMIC DNA]</scope>
    <source>
        <strain evidence="9 10">T8</strain>
    </source>
</reference>
<protein>
    <submittedName>
        <fullName evidence="9">TRAP transporter large permease</fullName>
    </submittedName>
</protein>
<comment type="caution">
    <text evidence="9">The sequence shown here is derived from an EMBL/GenBank/DDBJ whole genome shotgun (WGS) entry which is preliminary data.</text>
</comment>
<evidence type="ECO:0000256" key="2">
    <source>
        <dbReference type="ARBA" id="ARBA00022475"/>
    </source>
</evidence>
<dbReference type="Proteomes" id="UP000245998">
    <property type="component" value="Unassembled WGS sequence"/>
</dbReference>
<dbReference type="AlphaFoldDB" id="A0A2U1JVB3"/>
<evidence type="ECO:0000313" key="9">
    <source>
        <dbReference type="EMBL" id="PWA08768.1"/>
    </source>
</evidence>
<feature type="transmembrane region" description="Helical" evidence="7">
    <location>
        <begin position="97"/>
        <end position="120"/>
    </location>
</feature>
<dbReference type="GO" id="GO:0005886">
    <property type="term" value="C:plasma membrane"/>
    <property type="evidence" value="ECO:0007669"/>
    <property type="project" value="UniProtKB-SubCell"/>
</dbReference>
<feature type="transmembrane region" description="Helical" evidence="7">
    <location>
        <begin position="140"/>
        <end position="164"/>
    </location>
</feature>
<evidence type="ECO:0000256" key="6">
    <source>
        <dbReference type="ARBA" id="ARBA00023136"/>
    </source>
</evidence>
<comment type="subcellular location">
    <subcellularLocation>
        <location evidence="1">Cell inner membrane</location>
        <topology evidence="1">Multi-pass membrane protein</topology>
    </subcellularLocation>
</comment>
<dbReference type="Pfam" id="PF06808">
    <property type="entry name" value="DctM"/>
    <property type="match status" value="1"/>
</dbReference>
<dbReference type="OrthoDB" id="9785600at2"/>
<keyword evidence="6 7" id="KW-0472">Membrane</keyword>
<organism evidence="9 10">
    <name type="scientific">Pueribacillus theae</name>
    <dbReference type="NCBI Taxonomy" id="2171751"/>
    <lineage>
        <taxon>Bacteria</taxon>
        <taxon>Bacillati</taxon>
        <taxon>Bacillota</taxon>
        <taxon>Bacilli</taxon>
        <taxon>Bacillales</taxon>
        <taxon>Bacillaceae</taxon>
        <taxon>Pueribacillus</taxon>
    </lineage>
</organism>
<dbReference type="PANTHER" id="PTHR33362">
    <property type="entry name" value="SIALIC ACID TRAP TRANSPORTER PERMEASE PROTEIN SIAT-RELATED"/>
    <property type="match status" value="1"/>
</dbReference>
<evidence type="ECO:0000256" key="4">
    <source>
        <dbReference type="ARBA" id="ARBA00022692"/>
    </source>
</evidence>
<dbReference type="InterPro" id="IPR010656">
    <property type="entry name" value="DctM"/>
</dbReference>
<keyword evidence="4 7" id="KW-0812">Transmembrane</keyword>
<feature type="transmembrane region" description="Helical" evidence="7">
    <location>
        <begin position="405"/>
        <end position="430"/>
    </location>
</feature>
<dbReference type="RefSeq" id="WP_116555573.1">
    <property type="nucleotide sequence ID" value="NZ_QCZG01000034.1"/>
</dbReference>
<dbReference type="EMBL" id="QCZG01000034">
    <property type="protein sequence ID" value="PWA08768.1"/>
    <property type="molecule type" value="Genomic_DNA"/>
</dbReference>
<evidence type="ECO:0000256" key="5">
    <source>
        <dbReference type="ARBA" id="ARBA00022989"/>
    </source>
</evidence>
<evidence type="ECO:0000259" key="8">
    <source>
        <dbReference type="Pfam" id="PF06808"/>
    </source>
</evidence>
<sequence>MSISIVGLIVIIAVFVLMFLRIPIAIAMGIPACIGILYLRDWNTLLSVLDTTVWQNSYSYTLTTIPLFVLMGQLIYSSGISNELFTAFRNWLSKLRGGLAMATIGSSAMFAAASGSSLATTGTIGVMASKEMLKAGYAKSLTGGSIAAGGTLGILIPPSTMMIIYGMMTEQSIGRLLIAGILPGIILTFLFMLTIYVSSLIKPDLVSKTNEENITWKERFNSLKSTIWIILLFIVVIGGIYAGIFTATESAGAGALGAFIIALIRRKLTIKKLNEAIFETVKTTGFIFAIVIGAFILNYVLTITRLPHLISDFMFSKDLSPTMLFILIVIMYIILGAIMDTLSMVVVTIPIILPLIEAMGFDLIWFGVIIVLVVEMGLISPPVGMNCFVLNGVVKELELKDIFKGALIFMIPILVLVALLYVFPEIALYLPNTLKS</sequence>
<feature type="transmembrane region" description="Helical" evidence="7">
    <location>
        <begin position="229"/>
        <end position="262"/>
    </location>
</feature>
<evidence type="ECO:0000313" key="10">
    <source>
        <dbReference type="Proteomes" id="UP000245998"/>
    </source>
</evidence>
<feature type="transmembrane region" description="Helical" evidence="7">
    <location>
        <begin position="58"/>
        <end position="76"/>
    </location>
</feature>
<evidence type="ECO:0000256" key="3">
    <source>
        <dbReference type="ARBA" id="ARBA00022519"/>
    </source>
</evidence>
<evidence type="ECO:0000256" key="1">
    <source>
        <dbReference type="ARBA" id="ARBA00004429"/>
    </source>
</evidence>
<keyword evidence="2" id="KW-1003">Cell membrane</keyword>
<feature type="transmembrane region" description="Helical" evidence="7">
    <location>
        <begin position="7"/>
        <end position="38"/>
    </location>
</feature>
<name>A0A2U1JVB3_9BACI</name>
<feature type="transmembrane region" description="Helical" evidence="7">
    <location>
        <begin position="323"/>
        <end position="356"/>
    </location>
</feature>
<feature type="transmembrane region" description="Helical" evidence="7">
    <location>
        <begin position="283"/>
        <end position="303"/>
    </location>
</feature>
<feature type="transmembrane region" description="Helical" evidence="7">
    <location>
        <begin position="363"/>
        <end position="385"/>
    </location>
</feature>
<dbReference type="PIRSF" id="PIRSF006066">
    <property type="entry name" value="HI0050"/>
    <property type="match status" value="1"/>
</dbReference>
<dbReference type="NCBIfam" id="TIGR00786">
    <property type="entry name" value="dctM"/>
    <property type="match status" value="1"/>
</dbReference>